<evidence type="ECO:0000256" key="4">
    <source>
        <dbReference type="ARBA" id="ARBA00022737"/>
    </source>
</evidence>
<evidence type="ECO:0000256" key="1">
    <source>
        <dbReference type="ARBA" id="ARBA00004496"/>
    </source>
</evidence>
<feature type="repeat" description="TPR" evidence="6">
    <location>
        <begin position="94"/>
        <end position="127"/>
    </location>
</feature>
<dbReference type="InterPro" id="IPR011990">
    <property type="entry name" value="TPR-like_helical_dom_sf"/>
</dbReference>
<dbReference type="GO" id="GO:0005052">
    <property type="term" value="F:peroxisome matrix targeting signal-1 binding"/>
    <property type="evidence" value="ECO:0007669"/>
    <property type="project" value="TreeGrafter"/>
</dbReference>
<dbReference type="InterPro" id="IPR024111">
    <property type="entry name" value="PEX5/PEX5L"/>
</dbReference>
<keyword evidence="4" id="KW-0677">Repeat</keyword>
<dbReference type="AlphaFoldDB" id="A0A060CHP4"/>
<proteinExistence type="inferred from homology"/>
<dbReference type="EMBL" id="KF127394">
    <property type="protein sequence ID" value="AIA94749.1"/>
    <property type="molecule type" value="Genomic_DNA"/>
</dbReference>
<comment type="subcellular location">
    <subcellularLocation>
        <location evidence="1">Cytoplasm</location>
    </subcellularLocation>
</comment>
<dbReference type="Pfam" id="PF13432">
    <property type="entry name" value="TPR_16"/>
    <property type="match status" value="1"/>
</dbReference>
<protein>
    <submittedName>
        <fullName evidence="7">CAZy families GT41 protein</fullName>
    </submittedName>
</protein>
<dbReference type="PROSITE" id="PS50005">
    <property type="entry name" value="TPR"/>
    <property type="match status" value="1"/>
</dbReference>
<comment type="similarity">
    <text evidence="2">Belongs to the peroxisomal targeting signal receptor family.</text>
</comment>
<evidence type="ECO:0000256" key="3">
    <source>
        <dbReference type="ARBA" id="ARBA00022490"/>
    </source>
</evidence>
<dbReference type="GO" id="GO:0005829">
    <property type="term" value="C:cytosol"/>
    <property type="evidence" value="ECO:0007669"/>
    <property type="project" value="TreeGrafter"/>
</dbReference>
<dbReference type="SUPFAM" id="SSF48452">
    <property type="entry name" value="TPR-like"/>
    <property type="match status" value="1"/>
</dbReference>
<evidence type="ECO:0000256" key="2">
    <source>
        <dbReference type="ARBA" id="ARBA00005348"/>
    </source>
</evidence>
<dbReference type="SMART" id="SM00028">
    <property type="entry name" value="TPR"/>
    <property type="match status" value="2"/>
</dbReference>
<evidence type="ECO:0000256" key="5">
    <source>
        <dbReference type="ARBA" id="ARBA00022803"/>
    </source>
</evidence>
<organism evidence="7">
    <name type="scientific">uncultured Prochlorococcus sp</name>
    <dbReference type="NCBI Taxonomy" id="159733"/>
    <lineage>
        <taxon>Bacteria</taxon>
        <taxon>Bacillati</taxon>
        <taxon>Cyanobacteriota</taxon>
        <taxon>Cyanophyceae</taxon>
        <taxon>Synechococcales</taxon>
        <taxon>Prochlorococcaceae</taxon>
        <taxon>Prochlorococcus</taxon>
        <taxon>environmental samples</taxon>
    </lineage>
</organism>
<dbReference type="Pfam" id="PF07719">
    <property type="entry name" value="TPR_2"/>
    <property type="match status" value="1"/>
</dbReference>
<keyword evidence="5 6" id="KW-0802">TPR repeat</keyword>
<reference evidence="7" key="1">
    <citation type="journal article" date="2013" name="Environ. Microbiol.">
        <title>Seasonally variable intestinal metagenomes of the red palm weevil (Rhynchophorus ferrugineus).</title>
        <authorList>
            <person name="Jia S."/>
            <person name="Zhang X."/>
            <person name="Zhang G."/>
            <person name="Yin A."/>
            <person name="Zhang S."/>
            <person name="Li F."/>
            <person name="Wang L."/>
            <person name="Zhao D."/>
            <person name="Yun Q."/>
            <person name="Tala"/>
            <person name="Wang J."/>
            <person name="Sun G."/>
            <person name="Baabdullah M."/>
            <person name="Yu X."/>
            <person name="Hu S."/>
            <person name="Al-Mssallem I.S."/>
            <person name="Yu J."/>
        </authorList>
    </citation>
    <scope>NUCLEOTIDE SEQUENCE</scope>
</reference>
<dbReference type="InterPro" id="IPR013105">
    <property type="entry name" value="TPR_2"/>
</dbReference>
<dbReference type="InterPro" id="IPR019734">
    <property type="entry name" value="TPR_rpt"/>
</dbReference>
<accession>A0A060CHP4</accession>
<evidence type="ECO:0000256" key="6">
    <source>
        <dbReference type="PROSITE-ProRule" id="PRU00339"/>
    </source>
</evidence>
<dbReference type="PANTHER" id="PTHR10130:SF4">
    <property type="entry name" value="MICROBODY (PEROXISOME) BIOGENESIS PROTEIN PEROXIN 20 (EUROFUNG)"/>
    <property type="match status" value="1"/>
</dbReference>
<sequence length="130" mass="14569">MQAGLGHLDAARQALKTALQLAPDNRETLEKLADLEFDHGFPADALPLTRRLCEMRPDHPDSLLKHGVILGRLFMHREAVEHFHEALVRVPASPDLWAALGQSLEYLGESAASERAYRKALDLQPEWVMP</sequence>
<keyword evidence="3" id="KW-0963">Cytoplasm</keyword>
<name>A0A060CHP4_9CYAN</name>
<dbReference type="Gene3D" id="1.25.40.10">
    <property type="entry name" value="Tetratricopeptide repeat domain"/>
    <property type="match status" value="1"/>
</dbReference>
<evidence type="ECO:0000313" key="7">
    <source>
        <dbReference type="EMBL" id="AIA94749.1"/>
    </source>
</evidence>
<dbReference type="PANTHER" id="PTHR10130">
    <property type="entry name" value="PEROXISOMAL TARGETING SIGNAL 1 RECEPTOR PEX5"/>
    <property type="match status" value="1"/>
</dbReference>
<feature type="non-terminal residue" evidence="7">
    <location>
        <position position="130"/>
    </location>
</feature>
<dbReference type="GO" id="GO:0016560">
    <property type="term" value="P:protein import into peroxisome matrix, docking"/>
    <property type="evidence" value="ECO:0007669"/>
    <property type="project" value="TreeGrafter"/>
</dbReference>